<gene>
    <name evidence="2" type="ORF">NFI88_04725</name>
</gene>
<sequence length="247" mass="27303">MISSVSAAGRAEGRATTRWDDIMQDLFGRLRDGAQGEWHRYTHHPFVLRLADGTLEPERFRRFLIQDYLFLLQYARAGALAIHKSDDVAAMRLAAEGVSTLLAVELPLHVGFCAEWGLDETRLAQEEPSIELLAYGGFLLDRAQSGDLLDLQVALAACLVGYGEIGARLLSDPATRLDGNPFRAWIETYGGEKYQAVAQDGRRRLDALGEARGAEARFGTLLRDFRLAVRLEAAFWDAGSRDAVPVP</sequence>
<evidence type="ECO:0000313" key="3">
    <source>
        <dbReference type="Proteomes" id="UP001524547"/>
    </source>
</evidence>
<feature type="domain" description="Thiaminase-2/PQQC" evidence="1">
    <location>
        <begin position="35"/>
        <end position="240"/>
    </location>
</feature>
<dbReference type="PANTHER" id="PTHR43198">
    <property type="entry name" value="BIFUNCTIONAL TH2 PROTEIN"/>
    <property type="match status" value="1"/>
</dbReference>
<dbReference type="Gene3D" id="1.20.910.10">
    <property type="entry name" value="Heme oxygenase-like"/>
    <property type="match status" value="1"/>
</dbReference>
<dbReference type="CDD" id="cd19367">
    <property type="entry name" value="TenA_C_ScTHI20-like"/>
    <property type="match status" value="1"/>
</dbReference>
<organism evidence="2 3">
    <name type="scientific">Rhizosaccharibacter radicis</name>
    <dbReference type="NCBI Taxonomy" id="2782605"/>
    <lineage>
        <taxon>Bacteria</taxon>
        <taxon>Pseudomonadati</taxon>
        <taxon>Pseudomonadota</taxon>
        <taxon>Alphaproteobacteria</taxon>
        <taxon>Acetobacterales</taxon>
        <taxon>Acetobacteraceae</taxon>
        <taxon>Rhizosaccharibacter</taxon>
    </lineage>
</organism>
<dbReference type="RefSeq" id="WP_422918893.1">
    <property type="nucleotide sequence ID" value="NZ_JAMZEJ010000003.1"/>
</dbReference>
<comment type="caution">
    <text evidence="2">The sequence shown here is derived from an EMBL/GenBank/DDBJ whole genome shotgun (WGS) entry which is preliminary data.</text>
</comment>
<dbReference type="Pfam" id="PF03070">
    <property type="entry name" value="TENA_THI-4"/>
    <property type="match status" value="1"/>
</dbReference>
<dbReference type="InterPro" id="IPR050967">
    <property type="entry name" value="Thiamine_Salvage_TenA"/>
</dbReference>
<dbReference type="InterPro" id="IPR016084">
    <property type="entry name" value="Haem_Oase-like_multi-hlx"/>
</dbReference>
<dbReference type="InterPro" id="IPR004305">
    <property type="entry name" value="Thiaminase-2/PQQC"/>
</dbReference>
<dbReference type="PANTHER" id="PTHR43198:SF2">
    <property type="entry name" value="SI:CH1073-67J19.1-RELATED"/>
    <property type="match status" value="1"/>
</dbReference>
<dbReference type="EMBL" id="JAMZEJ010000003">
    <property type="protein sequence ID" value="MCQ8240144.1"/>
    <property type="molecule type" value="Genomic_DNA"/>
</dbReference>
<proteinExistence type="predicted"/>
<evidence type="ECO:0000313" key="2">
    <source>
        <dbReference type="EMBL" id="MCQ8240144.1"/>
    </source>
</evidence>
<name>A0ABT1VUX5_9PROT</name>
<dbReference type="Proteomes" id="UP001524547">
    <property type="component" value="Unassembled WGS sequence"/>
</dbReference>
<reference evidence="2 3" key="1">
    <citation type="submission" date="2022-06" db="EMBL/GenBank/DDBJ databases">
        <title>Rhizosaccharibacter gen. nov. sp. nov. KSS12, endophytic bacteria isolated from sugarcane.</title>
        <authorList>
            <person name="Pitiwittayakul N."/>
        </authorList>
    </citation>
    <scope>NUCLEOTIDE SEQUENCE [LARGE SCALE GENOMIC DNA]</scope>
    <source>
        <strain evidence="2 3">KSS12</strain>
    </source>
</reference>
<evidence type="ECO:0000259" key="1">
    <source>
        <dbReference type="Pfam" id="PF03070"/>
    </source>
</evidence>
<dbReference type="SUPFAM" id="SSF48613">
    <property type="entry name" value="Heme oxygenase-like"/>
    <property type="match status" value="1"/>
</dbReference>
<keyword evidence="3" id="KW-1185">Reference proteome</keyword>
<protein>
    <submittedName>
        <fullName evidence="2">TenA family protein</fullName>
    </submittedName>
</protein>
<accession>A0ABT1VUX5</accession>